<evidence type="ECO:0000256" key="2">
    <source>
        <dbReference type="ARBA" id="ARBA00022898"/>
    </source>
</evidence>
<dbReference type="EMBL" id="JARYZI010000007">
    <property type="protein sequence ID" value="MDH8678693.1"/>
    <property type="molecule type" value="Genomic_DNA"/>
</dbReference>
<name>A0ABT6NE37_9FIRM</name>
<accession>A0ABT6NE37</accession>
<evidence type="ECO:0000313" key="4">
    <source>
        <dbReference type="EMBL" id="MDH8678693.1"/>
    </source>
</evidence>
<dbReference type="Gene3D" id="3.40.50.1100">
    <property type="match status" value="2"/>
</dbReference>
<evidence type="ECO:0000256" key="1">
    <source>
        <dbReference type="ARBA" id="ARBA00001933"/>
    </source>
</evidence>
<dbReference type="Pfam" id="PF00583">
    <property type="entry name" value="Acetyltransf_1"/>
    <property type="match status" value="1"/>
</dbReference>
<dbReference type="InterPro" id="IPR000182">
    <property type="entry name" value="GNAT_dom"/>
</dbReference>
<dbReference type="RefSeq" id="WP_281094568.1">
    <property type="nucleotide sequence ID" value="NZ_JARYZI010000007.1"/>
</dbReference>
<dbReference type="InterPro" id="IPR016181">
    <property type="entry name" value="Acyl_CoA_acyltransferase"/>
</dbReference>
<dbReference type="CDD" id="cd04301">
    <property type="entry name" value="NAT_SF"/>
    <property type="match status" value="1"/>
</dbReference>
<dbReference type="InterPro" id="IPR001926">
    <property type="entry name" value="TrpB-like_PALP"/>
</dbReference>
<keyword evidence="5" id="KW-1185">Reference proteome</keyword>
<comment type="caution">
    <text evidence="4">The sequence shown here is derived from an EMBL/GenBank/DDBJ whole genome shotgun (WGS) entry which is preliminary data.</text>
</comment>
<sequence length="412" mass="46885">MHLSGQTPLFRAKNLEKYLGLDAIYLKLEGSNPTGHKNDRIAEALVKYAEEVEVKSIFVYGTEQYLKSIYYFASAKEFDIYAPKTKETTPYYKKYPDINWLTIPVKKNDSSNDVFEQYAQEQGYIYLSEWEKKPFIRGLAIQKMMEESIDKIGTVGNVWTQINGGYTLRSIYHEAMRKWVDGTMEHMPKFHCGLSSSKLSVLEESESIHEIVTTTKANTIAITQDELKEAVKLLRKLEHIKIKPSEAYSIAAMIQKHDNLKGNHLVFLNDGRNEIELDEISNNKGLDKEEVVAITRKLLEPYNDSIGETEDAVQKAIDKGFIFKATRNGEIQGICIIVHMGFETFIPSYHLAYIGVKKGNSGRGVATELINQAIEKTGGNLSLHVDIPNGRAKKLYEKMGFVHTYDRMLYKG</sequence>
<dbReference type="SUPFAM" id="SSF55729">
    <property type="entry name" value="Acyl-CoA N-acyltransferases (Nat)"/>
    <property type="match status" value="1"/>
</dbReference>
<dbReference type="Proteomes" id="UP001158045">
    <property type="component" value="Unassembled WGS sequence"/>
</dbReference>
<dbReference type="PROSITE" id="PS51186">
    <property type="entry name" value="GNAT"/>
    <property type="match status" value="1"/>
</dbReference>
<keyword evidence="2" id="KW-0663">Pyridoxal phosphate</keyword>
<organism evidence="4 5">
    <name type="scientific">Fusibacter bizertensis</name>
    <dbReference type="NCBI Taxonomy" id="1488331"/>
    <lineage>
        <taxon>Bacteria</taxon>
        <taxon>Bacillati</taxon>
        <taxon>Bacillota</taxon>
        <taxon>Clostridia</taxon>
        <taxon>Eubacteriales</taxon>
        <taxon>Eubacteriales Family XII. Incertae Sedis</taxon>
        <taxon>Fusibacter</taxon>
    </lineage>
</organism>
<gene>
    <name evidence="4" type="ORF">QE109_11070</name>
</gene>
<dbReference type="InterPro" id="IPR036052">
    <property type="entry name" value="TrpB-like_PALP_sf"/>
</dbReference>
<protein>
    <submittedName>
        <fullName evidence="4">Pyridoxal-phosphate dependent enzyme</fullName>
    </submittedName>
</protein>
<dbReference type="Gene3D" id="3.40.630.30">
    <property type="match status" value="1"/>
</dbReference>
<feature type="domain" description="N-acetyltransferase" evidence="3">
    <location>
        <begin position="278"/>
        <end position="412"/>
    </location>
</feature>
<evidence type="ECO:0000313" key="5">
    <source>
        <dbReference type="Proteomes" id="UP001158045"/>
    </source>
</evidence>
<dbReference type="Pfam" id="PF00291">
    <property type="entry name" value="PALP"/>
    <property type="match status" value="1"/>
</dbReference>
<evidence type="ECO:0000259" key="3">
    <source>
        <dbReference type="PROSITE" id="PS51186"/>
    </source>
</evidence>
<dbReference type="SUPFAM" id="SSF53686">
    <property type="entry name" value="Tryptophan synthase beta subunit-like PLP-dependent enzymes"/>
    <property type="match status" value="1"/>
</dbReference>
<reference evidence="4 5" key="1">
    <citation type="submission" date="2023-04" db="EMBL/GenBank/DDBJ databases">
        <title>Fusibacter bizertensis strain WBS, isolated from littoral bottom sediments of the Arctic seas - biochemical and genomic analysis.</title>
        <authorList>
            <person name="Brioukhanov A.L."/>
        </authorList>
    </citation>
    <scope>NUCLEOTIDE SEQUENCE [LARGE SCALE GENOMIC DNA]</scope>
    <source>
        <strain evidence="4 5">WBS</strain>
    </source>
</reference>
<proteinExistence type="predicted"/>
<comment type="cofactor">
    <cofactor evidence="1">
        <name>pyridoxal 5'-phosphate</name>
        <dbReference type="ChEBI" id="CHEBI:597326"/>
    </cofactor>
</comment>